<dbReference type="HOGENOM" id="CLU_081811_1_2_4"/>
<dbReference type="InterPro" id="IPR050179">
    <property type="entry name" value="Trans_hexapeptide_repeat"/>
</dbReference>
<dbReference type="KEGG" id="bge:BC1002_3070"/>
<evidence type="ECO:0000256" key="3">
    <source>
        <dbReference type="PIRSR" id="PIRSR620019-2"/>
    </source>
</evidence>
<accession>D5W6J4</accession>
<feature type="site" description="Increases basicity of active site His" evidence="2">
    <location>
        <position position="161"/>
    </location>
</feature>
<dbReference type="PANTHER" id="PTHR43300">
    <property type="entry name" value="ACETYLTRANSFERASE"/>
    <property type="match status" value="1"/>
</dbReference>
<dbReference type="InterPro" id="IPR001451">
    <property type="entry name" value="Hexapep"/>
</dbReference>
<dbReference type="Pfam" id="PF00132">
    <property type="entry name" value="Hexapep"/>
    <property type="match status" value="1"/>
</dbReference>
<feature type="binding site" evidence="3">
    <location>
        <position position="93"/>
    </location>
    <ligand>
        <name>substrate</name>
    </ligand>
</feature>
<gene>
    <name evidence="5" type="ordered locus">BC1002_3070</name>
</gene>
<dbReference type="Proteomes" id="UP000002190">
    <property type="component" value="Chromosome 1"/>
</dbReference>
<dbReference type="SUPFAM" id="SSF51161">
    <property type="entry name" value="Trimeric LpxA-like enzymes"/>
    <property type="match status" value="1"/>
</dbReference>
<dbReference type="InterPro" id="IPR041561">
    <property type="entry name" value="PglD_N"/>
</dbReference>
<evidence type="ECO:0000256" key="1">
    <source>
        <dbReference type="ARBA" id="ARBA00007274"/>
    </source>
</evidence>
<sequence length="243" mass="26183">MKKLLIIGAGGFGREVLTMAVDNPNYNVNWTIKGFLDNRPGVLDGFTRHPGLIRDPMDYDEDKLSRYRRDYPVLGDPLTYVPQEGDVFLCAIGDPAQRRKYTAALIERGVEFVKLVHPLAAVSSFASIGPGSIIGAYASLSPDCRIGQHVTISNYTAVAHDTTIGDWVEIGAHCLIAGNVSVSSGARIHPGSIITAKSRVGEDAVVAAGSVVFKYVKSNTTVLGNPARRFDWKPDDAPDQGQA</sequence>
<dbReference type="Gene3D" id="3.40.50.20">
    <property type="match status" value="1"/>
</dbReference>
<reference evidence="5 6" key="1">
    <citation type="submission" date="2010-04" db="EMBL/GenBank/DDBJ databases">
        <title>Complete sequence of chromosome 1 of Burkholderia sp. CCGE1002.</title>
        <authorList>
            <consortium name="US DOE Joint Genome Institute"/>
            <person name="Lucas S."/>
            <person name="Copeland A."/>
            <person name="Lapidus A."/>
            <person name="Cheng J.-F."/>
            <person name="Bruce D."/>
            <person name="Goodwin L."/>
            <person name="Pitluck S."/>
            <person name="Chertkov O."/>
            <person name="Detter J.C."/>
            <person name="Han C."/>
            <person name="Tapia R."/>
            <person name="Land M."/>
            <person name="Hauser L."/>
            <person name="Kyrpides N."/>
            <person name="Ovchinnikova G."/>
            <person name="Martinez-Romero E."/>
            <person name="Hernandez M.A.R."/>
            <person name="Tiedje J.M."/>
            <person name="Woyke T."/>
        </authorList>
    </citation>
    <scope>NUCLEOTIDE SEQUENCE [LARGE SCALE GENOMIC DNA]</scope>
    <source>
        <strain evidence="5 6">CCGE1002</strain>
    </source>
</reference>
<feature type="active site" description="Proton acceptor" evidence="2">
    <location>
        <position position="160"/>
    </location>
</feature>
<organism evidence="5 6">
    <name type="scientific">Paraburkholderia atlantica</name>
    <dbReference type="NCBI Taxonomy" id="2654982"/>
    <lineage>
        <taxon>Bacteria</taxon>
        <taxon>Pseudomonadati</taxon>
        <taxon>Pseudomonadota</taxon>
        <taxon>Betaproteobacteria</taxon>
        <taxon>Burkholderiales</taxon>
        <taxon>Burkholderiaceae</taxon>
        <taxon>Paraburkholderia</taxon>
    </lineage>
</organism>
<protein>
    <submittedName>
        <fullName evidence="5">Sugar O-acyltransferase, sialic acid O-acetyltransferase NeuD family</fullName>
    </submittedName>
</protein>
<proteinExistence type="inferred from homology"/>
<evidence type="ECO:0000313" key="6">
    <source>
        <dbReference type="Proteomes" id="UP000002190"/>
    </source>
</evidence>
<dbReference type="InterPro" id="IPR011004">
    <property type="entry name" value="Trimer_LpxA-like_sf"/>
</dbReference>
<evidence type="ECO:0000313" key="5">
    <source>
        <dbReference type="EMBL" id="ADG17115.1"/>
    </source>
</evidence>
<evidence type="ECO:0000259" key="4">
    <source>
        <dbReference type="Pfam" id="PF17836"/>
    </source>
</evidence>
<dbReference type="STRING" id="640511.BC1002_3070"/>
<reference evidence="5 6" key="2">
    <citation type="journal article" date="2012" name="J. Bacteriol.">
        <title>Genome Sequences of Burkholderia sp. Strains CCGE1002 and H160, Isolated from Legume Nodules in Mexico and Brazil.</title>
        <authorList>
            <person name="Ormeno-Orrillo E."/>
            <person name="Rogel M.A."/>
            <person name="Chueire L.M."/>
            <person name="Tiedje J.M."/>
            <person name="Martinez-Romero E."/>
            <person name="Hungria M."/>
        </authorList>
    </citation>
    <scope>NUCLEOTIDE SEQUENCE [LARGE SCALE GENOMIC DNA]</scope>
    <source>
        <strain evidence="5 6">CCGE1002</strain>
    </source>
</reference>
<dbReference type="EMBL" id="CP002013">
    <property type="protein sequence ID" value="ADG17115.1"/>
    <property type="molecule type" value="Genomic_DNA"/>
</dbReference>
<feature type="domain" description="PglD N-terminal" evidence="4">
    <location>
        <begin position="3"/>
        <end position="45"/>
    </location>
</feature>
<name>D5W6J4_PARAM</name>
<comment type="similarity">
    <text evidence="1">Belongs to the transferase hexapeptide repeat family.</text>
</comment>
<evidence type="ECO:0000256" key="2">
    <source>
        <dbReference type="PIRSR" id="PIRSR620019-1"/>
    </source>
</evidence>
<dbReference type="PANTHER" id="PTHR43300:SF7">
    <property type="entry name" value="UDP-N-ACETYLBACILLOSAMINE N-ACETYLTRANSFERASE"/>
    <property type="match status" value="1"/>
</dbReference>
<dbReference type="InterPro" id="IPR020019">
    <property type="entry name" value="AcTrfase_PglD-like"/>
</dbReference>
<dbReference type="GeneID" id="301094394"/>
<dbReference type="AlphaFoldDB" id="D5W6J4"/>
<dbReference type="Pfam" id="PF17836">
    <property type="entry name" value="PglD_N"/>
    <property type="match status" value="1"/>
</dbReference>
<dbReference type="CDD" id="cd03360">
    <property type="entry name" value="LbH_AT_putative"/>
    <property type="match status" value="1"/>
</dbReference>
<dbReference type="RefSeq" id="WP_013090921.1">
    <property type="nucleotide sequence ID" value="NC_014117.1"/>
</dbReference>
<dbReference type="eggNOG" id="COG0110">
    <property type="taxonomic scope" value="Bacteria"/>
</dbReference>
<dbReference type="Gene3D" id="2.160.10.10">
    <property type="entry name" value="Hexapeptide repeat proteins"/>
    <property type="match status" value="1"/>
</dbReference>